<keyword evidence="3" id="KW-0472">Membrane</keyword>
<evidence type="ECO:0000313" key="4">
    <source>
        <dbReference type="EMBL" id="GCF01667.1"/>
    </source>
</evidence>
<dbReference type="Pfam" id="PF08693">
    <property type="entry name" value="SKG6"/>
    <property type="match status" value="2"/>
</dbReference>
<evidence type="ECO:0000256" key="3">
    <source>
        <dbReference type="SAM" id="Phobius"/>
    </source>
</evidence>
<evidence type="ECO:0000313" key="5">
    <source>
        <dbReference type="Proteomes" id="UP000301737"/>
    </source>
</evidence>
<name>A0A4C2EEA0_9SACH</name>
<dbReference type="EMBL" id="BIMX01000045">
    <property type="protein sequence ID" value="GCF01667.1"/>
    <property type="molecule type" value="Genomic_DNA"/>
</dbReference>
<feature type="compositionally biased region" description="Low complexity" evidence="2">
    <location>
        <begin position="34"/>
        <end position="45"/>
    </location>
</feature>
<feature type="compositionally biased region" description="Polar residues" evidence="2">
    <location>
        <begin position="269"/>
        <end position="286"/>
    </location>
</feature>
<feature type="region of interest" description="Disordered" evidence="2">
    <location>
        <begin position="33"/>
        <end position="76"/>
    </location>
</feature>
<feature type="compositionally biased region" description="Polar residues" evidence="2">
    <location>
        <begin position="395"/>
        <end position="409"/>
    </location>
</feature>
<feature type="compositionally biased region" description="Polar residues" evidence="2">
    <location>
        <begin position="704"/>
        <end position="713"/>
    </location>
</feature>
<feature type="compositionally biased region" description="Polar residues" evidence="2">
    <location>
        <begin position="243"/>
        <end position="252"/>
    </location>
</feature>
<feature type="region of interest" description="Disordered" evidence="2">
    <location>
        <begin position="243"/>
        <end position="348"/>
    </location>
</feature>
<feature type="compositionally biased region" description="Acidic residues" evidence="2">
    <location>
        <begin position="255"/>
        <end position="265"/>
    </location>
</feature>
<evidence type="ECO:0000256" key="2">
    <source>
        <dbReference type="SAM" id="MobiDB-lite"/>
    </source>
</evidence>
<evidence type="ECO:0008006" key="6">
    <source>
        <dbReference type="Google" id="ProtNLM"/>
    </source>
</evidence>
<feature type="region of interest" description="Disordered" evidence="2">
    <location>
        <begin position="360"/>
        <end position="421"/>
    </location>
</feature>
<reference evidence="4 5" key="1">
    <citation type="submission" date="2019-01" db="EMBL/GenBank/DDBJ databases">
        <title>Draft Genome Sequencing of Zygosaccharomyces mellis Ca-7.</title>
        <authorList>
            <person name="Shiwa Y."/>
            <person name="Kanesaki Y."/>
            <person name="Ishige T."/>
            <person name="Mura K."/>
            <person name="Hori T."/>
            <person name="Tamura T."/>
        </authorList>
    </citation>
    <scope>NUCLEOTIDE SEQUENCE [LARGE SCALE GENOMIC DNA]</scope>
    <source>
        <strain evidence="4 5">Ca-7</strain>
    </source>
</reference>
<feature type="compositionally biased region" description="Basic and acidic residues" evidence="2">
    <location>
        <begin position="360"/>
        <end position="373"/>
    </location>
</feature>
<keyword evidence="3" id="KW-1133">Transmembrane helix</keyword>
<feature type="region of interest" description="Disordered" evidence="2">
    <location>
        <begin position="201"/>
        <end position="227"/>
    </location>
</feature>
<gene>
    <name evidence="4" type="ORF">ZYGM_000206</name>
</gene>
<feature type="transmembrane region" description="Helical" evidence="3">
    <location>
        <begin position="81"/>
        <end position="108"/>
    </location>
</feature>
<feature type="coiled-coil region" evidence="1">
    <location>
        <begin position="457"/>
        <end position="491"/>
    </location>
</feature>
<accession>A0A4C2EEA0</accession>
<feature type="region of interest" description="Disordered" evidence="2">
    <location>
        <begin position="704"/>
        <end position="731"/>
    </location>
</feature>
<protein>
    <recommendedName>
        <fullName evidence="6">Suppressor of lethality of kex2 gas1 double null mutant</fullName>
    </recommendedName>
</protein>
<dbReference type="InterPro" id="IPR014805">
    <property type="entry name" value="SKG6/TOS2-like"/>
</dbReference>
<keyword evidence="1" id="KW-0175">Coiled coil</keyword>
<evidence type="ECO:0000256" key="1">
    <source>
        <dbReference type="SAM" id="Coils"/>
    </source>
</evidence>
<proteinExistence type="predicted"/>
<feature type="compositionally biased region" description="Polar residues" evidence="2">
    <location>
        <begin position="206"/>
        <end position="217"/>
    </location>
</feature>
<dbReference type="OrthoDB" id="4035953at2759"/>
<dbReference type="AlphaFoldDB" id="A0A4C2EEA0"/>
<organism evidence="4 5">
    <name type="scientific">Zygosaccharomyces mellis</name>
    <dbReference type="NCBI Taxonomy" id="42258"/>
    <lineage>
        <taxon>Eukaryota</taxon>
        <taxon>Fungi</taxon>
        <taxon>Dikarya</taxon>
        <taxon>Ascomycota</taxon>
        <taxon>Saccharomycotina</taxon>
        <taxon>Saccharomycetes</taxon>
        <taxon>Saccharomycetales</taxon>
        <taxon>Saccharomycetaceae</taxon>
        <taxon>Zygosaccharomyces</taxon>
    </lineage>
</organism>
<comment type="caution">
    <text evidence="4">The sequence shown here is derived from an EMBL/GenBank/DDBJ whole genome shotgun (WGS) entry which is preliminary data.</text>
</comment>
<keyword evidence="5" id="KW-1185">Reference proteome</keyword>
<dbReference type="Proteomes" id="UP000301737">
    <property type="component" value="Unassembled WGS sequence"/>
</dbReference>
<keyword evidence="3" id="KW-0812">Transmembrane</keyword>
<feature type="compositionally biased region" description="Polar residues" evidence="2">
    <location>
        <begin position="722"/>
        <end position="731"/>
    </location>
</feature>
<sequence length="731" mass="80756">MMDANILKVASTMPECSQGPCYLSEDGLVKRISSSELSSDESSNGKSGGDDNDNDNSSGDGDGDNDDSGDSTHKDKHDHTVGIAVGIAVGVPVFLVLVLLGVLIWIVYRRNKREARSDHDPDFTGDIEDLNNVNQLYDDSHSSSAVDETKDMDDSDSYLPPRVKQRMTRHGIRSVDALRIPERNDTTTIREFGRQHDEAYGPYKIASNNNNSSTYELSQPRGGHHSYTLNALTSKENVYVHNATTSRSSSISEGENADGEDEEEMVSTREGSTQSDVGQVDRQTAGSDGGPDVSNGAVDDSATRSGDALIQKQRSDDEKEPESNETSFEVDNEDENMPPLSAGEEENIKRMKSIYKVYYENRDKNKDVEKTEDSNNGVNQYPDLPTLDPMAGNGEQHSQQTEQAGQGEQVSHLEQPKSNNLLTIPGAKQDALTQRPASSIYSAVPTNVSAERQPQLQQGQQLTLEEQERQLEQQEEQMRLQQQQWQQEEQQQLQGQYPMQQPIYDAQAYASPQFFSQTSFTPNQYAPSQFSNMSSPMQYAPPSAYYGYMHMPQRAHPQTLESIDELPTPTNLPYSSSSLSLTSFKTKGRQAAALPALQAARVHGTALNPMDHPEMFYAQNNDTTQTGSPLAPSKMRQSVVMTNPSELTLSTNFRPAGSIRNVAGMNTRANSLTTQMNPYYRQQAAYNARVSGLLTEEDVLHPPSTSGILPHSGSNDDLRKQLGSSHNYRIV</sequence>